<keyword evidence="1" id="KW-0812">Transmembrane</keyword>
<evidence type="ECO:0000256" key="1">
    <source>
        <dbReference type="SAM" id="Phobius"/>
    </source>
</evidence>
<feature type="transmembrane region" description="Helical" evidence="1">
    <location>
        <begin position="232"/>
        <end position="250"/>
    </location>
</feature>
<dbReference type="PANTHER" id="PTHR23028:SF53">
    <property type="entry name" value="ACYL_TRANSF_3 DOMAIN-CONTAINING PROTEIN"/>
    <property type="match status" value="1"/>
</dbReference>
<evidence type="ECO:0000313" key="4">
    <source>
        <dbReference type="EMBL" id="MCW4471529.1"/>
    </source>
</evidence>
<dbReference type="SUPFAM" id="SSF52266">
    <property type="entry name" value="SGNH hydrolase"/>
    <property type="match status" value="1"/>
</dbReference>
<feature type="transmembrane region" description="Helical" evidence="1">
    <location>
        <begin position="172"/>
        <end position="193"/>
    </location>
</feature>
<name>A0ABT3JTK2_9XANT</name>
<feature type="transmembrane region" description="Helical" evidence="1">
    <location>
        <begin position="362"/>
        <end position="384"/>
    </location>
</feature>
<feature type="transmembrane region" description="Helical" evidence="1">
    <location>
        <begin position="149"/>
        <end position="165"/>
    </location>
</feature>
<dbReference type="Pfam" id="PF01757">
    <property type="entry name" value="Acyl_transf_3"/>
    <property type="match status" value="1"/>
</dbReference>
<dbReference type="InterPro" id="IPR002656">
    <property type="entry name" value="Acyl_transf_3_dom"/>
</dbReference>
<dbReference type="Pfam" id="PF19040">
    <property type="entry name" value="SGNH"/>
    <property type="match status" value="1"/>
</dbReference>
<evidence type="ECO:0000259" key="3">
    <source>
        <dbReference type="Pfam" id="PF19040"/>
    </source>
</evidence>
<keyword evidence="1" id="KW-1133">Transmembrane helix</keyword>
<feature type="transmembrane region" description="Helical" evidence="1">
    <location>
        <begin position="256"/>
        <end position="275"/>
    </location>
</feature>
<dbReference type="InterPro" id="IPR043968">
    <property type="entry name" value="SGNH"/>
</dbReference>
<feature type="domain" description="Acyltransferase 3" evidence="2">
    <location>
        <begin position="10"/>
        <end position="338"/>
    </location>
</feature>
<keyword evidence="5" id="KW-1185">Reference proteome</keyword>
<organism evidence="4 5">
    <name type="scientific">Xanthomonas chitinilytica</name>
    <dbReference type="NCBI Taxonomy" id="2989819"/>
    <lineage>
        <taxon>Bacteria</taxon>
        <taxon>Pseudomonadati</taxon>
        <taxon>Pseudomonadota</taxon>
        <taxon>Gammaproteobacteria</taxon>
        <taxon>Lysobacterales</taxon>
        <taxon>Lysobacteraceae</taxon>
        <taxon>Xanthomonas</taxon>
    </lineage>
</organism>
<dbReference type="Proteomes" id="UP001209922">
    <property type="component" value="Unassembled WGS sequence"/>
</dbReference>
<feature type="transmembrane region" description="Helical" evidence="1">
    <location>
        <begin position="77"/>
        <end position="96"/>
    </location>
</feature>
<keyword evidence="4" id="KW-0808">Transferase</keyword>
<feature type="transmembrane region" description="Helical" evidence="1">
    <location>
        <begin position="37"/>
        <end position="56"/>
    </location>
</feature>
<dbReference type="PANTHER" id="PTHR23028">
    <property type="entry name" value="ACETYLTRANSFERASE"/>
    <property type="match status" value="1"/>
</dbReference>
<sequence>MGRTTGMRPEIQGLRAVAVVAVLLFHVWPAAFGGGYVGVDVFFVISGFLITSLLLRELEQKGCINFGTFYLKRMRRLLPAATAVLAVVALLTPLLLPPTVWKDTALEVIASATYVENWRLAYLAVDYLGAENQASPVQHYWSLSVEEQFYLFWPALVAALAWAAAKAGLPLLWCLRAAFVAVTALSLGLSVWLTDADPAQAYFVTHTRIWELGLGGLLAVTRVPLWQWLRNLTGWAGLLGIVLAVFAFTAKTPFPGHAALLPTVAAALIIVAGDTRSRFSAYALLASRPFRWVGDASYSIYLWHWPIVVFYLAEAGGKAIGPVAGSFLILATLGLSWFSKVHIEDRFRHRGPGDEPVRWPDLRIAGGTLVPVLLAGGLLGAIAYEEAEAQRQRDRYLGARVLATGEAVAGDGGYAPSLAVLKQDRAAAYDNGCHLRFKDSEPVACRYGDPRGSFKVFLIGDSHAANWIPALEEVAELKGWNAFSYTKSSCPLMPVMLRRAGKAYEECLAWGQQVRRIIAEERPDLVILAQMHSGVRTWSAEGEKPPSARKAMVELWQEIMAGGSRVVAVADTPRWRDPGPEACLAGDRGCRVDLRGIAVSKRDTAIAAHKVEKGVALLDFTDLVCPDGMCPAVIGNIVVWRDSHHLTATYSRSMADFFAERLENAMAKNAGTPKPERAEAGAQH</sequence>
<dbReference type="EMBL" id="JAPCHY010000002">
    <property type="protein sequence ID" value="MCW4471529.1"/>
    <property type="molecule type" value="Genomic_DNA"/>
</dbReference>
<dbReference type="InterPro" id="IPR050879">
    <property type="entry name" value="Acyltransferase_3"/>
</dbReference>
<dbReference type="GO" id="GO:0016746">
    <property type="term" value="F:acyltransferase activity"/>
    <property type="evidence" value="ECO:0007669"/>
    <property type="project" value="UniProtKB-KW"/>
</dbReference>
<keyword evidence="1" id="KW-0472">Membrane</keyword>
<feature type="transmembrane region" description="Helical" evidence="1">
    <location>
        <begin position="199"/>
        <end position="220"/>
    </location>
</feature>
<feature type="transmembrane region" description="Helical" evidence="1">
    <location>
        <begin position="296"/>
        <end position="313"/>
    </location>
</feature>
<feature type="transmembrane region" description="Helical" evidence="1">
    <location>
        <begin position="319"/>
        <end position="341"/>
    </location>
</feature>
<evidence type="ECO:0000259" key="2">
    <source>
        <dbReference type="Pfam" id="PF01757"/>
    </source>
</evidence>
<proteinExistence type="predicted"/>
<feature type="transmembrane region" description="Helical" evidence="1">
    <location>
        <begin position="12"/>
        <end position="31"/>
    </location>
</feature>
<reference evidence="4 5" key="1">
    <citation type="submission" date="2022-10" db="EMBL/GenBank/DDBJ databases">
        <title>Xanthomonas sp. H13-6.</title>
        <authorList>
            <person name="Liu X."/>
            <person name="Deng Z."/>
            <person name="Jiang Y."/>
            <person name="Yu T."/>
            <person name="Ai J."/>
        </authorList>
    </citation>
    <scope>NUCLEOTIDE SEQUENCE [LARGE SCALE GENOMIC DNA]</scope>
    <source>
        <strain evidence="4 5">H13-6</strain>
    </source>
</reference>
<evidence type="ECO:0000313" key="5">
    <source>
        <dbReference type="Proteomes" id="UP001209922"/>
    </source>
</evidence>
<feature type="domain" description="SGNH" evidence="3">
    <location>
        <begin position="433"/>
        <end position="659"/>
    </location>
</feature>
<accession>A0ABT3JTK2</accession>
<comment type="caution">
    <text evidence="4">The sequence shown here is derived from an EMBL/GenBank/DDBJ whole genome shotgun (WGS) entry which is preliminary data.</text>
</comment>
<protein>
    <submittedName>
        <fullName evidence="4">Acyltransferase</fullName>
    </submittedName>
</protein>
<dbReference type="RefSeq" id="WP_265126478.1">
    <property type="nucleotide sequence ID" value="NZ_JAPCHY010000002.1"/>
</dbReference>
<gene>
    <name evidence="4" type="ORF">OK345_03295</name>
</gene>
<keyword evidence="4" id="KW-0012">Acyltransferase</keyword>